<evidence type="ECO:0000256" key="3">
    <source>
        <dbReference type="SAM" id="SignalP"/>
    </source>
</evidence>
<reference evidence="4" key="1">
    <citation type="submission" date="2014-11" db="EMBL/GenBank/DDBJ databases">
        <authorList>
            <person name="Otto D Thomas"/>
            <person name="Naeem Raeece"/>
        </authorList>
    </citation>
    <scope>NUCLEOTIDE SEQUENCE</scope>
</reference>
<proteinExistence type="predicted"/>
<keyword evidence="2" id="KW-0812">Transmembrane</keyword>
<keyword evidence="3" id="KW-0732">Signal</keyword>
<protein>
    <submittedName>
        <fullName evidence="4">Uncharacterized protein</fullName>
    </submittedName>
</protein>
<evidence type="ECO:0000256" key="2">
    <source>
        <dbReference type="SAM" id="Phobius"/>
    </source>
</evidence>
<keyword evidence="2" id="KW-0472">Membrane</keyword>
<keyword evidence="2" id="KW-1133">Transmembrane helix</keyword>
<feature type="transmembrane region" description="Helical" evidence="2">
    <location>
        <begin position="137"/>
        <end position="159"/>
    </location>
</feature>
<dbReference type="AlphaFoldDB" id="A0A0G4HXV0"/>
<accession>A0A0G4HXV0</accession>
<feature type="region of interest" description="Disordered" evidence="1">
    <location>
        <begin position="168"/>
        <end position="192"/>
    </location>
</feature>
<evidence type="ECO:0000256" key="1">
    <source>
        <dbReference type="SAM" id="MobiDB-lite"/>
    </source>
</evidence>
<feature type="chain" id="PRO_5005191976" evidence="3">
    <location>
        <begin position="24"/>
        <end position="192"/>
    </location>
</feature>
<dbReference type="EMBL" id="CDMZ01004306">
    <property type="protein sequence ID" value="CEM49344.1"/>
    <property type="molecule type" value="Genomic_DNA"/>
</dbReference>
<dbReference type="VEuPathDB" id="CryptoDB:Cvel_9358"/>
<evidence type="ECO:0000313" key="4">
    <source>
        <dbReference type="EMBL" id="CEM49344.1"/>
    </source>
</evidence>
<organism evidence="4">
    <name type="scientific">Chromera velia CCMP2878</name>
    <dbReference type="NCBI Taxonomy" id="1169474"/>
    <lineage>
        <taxon>Eukaryota</taxon>
        <taxon>Sar</taxon>
        <taxon>Alveolata</taxon>
        <taxon>Colpodellida</taxon>
        <taxon>Chromeraceae</taxon>
        <taxon>Chromera</taxon>
    </lineage>
</organism>
<feature type="signal peptide" evidence="3">
    <location>
        <begin position="1"/>
        <end position="23"/>
    </location>
</feature>
<sequence length="192" mass="21816">MWSCGGLSLFLLLLLSLTRKTDSTPSCLKLTVSGFYNPKLNDVYDAKNRVTNRDHYESSSGIHIYFGESPDQWVIDNDLNPEHVYAWKRASNEVPPSGTWYELYQHRYANNTITRGFRGVNAKIDCSGGVTETSSHIFVYVVLTILCVILGGLLIFYLHGEYVKRKAERERQSDAQEGQHLPEVEPLNSQEP</sequence>
<gene>
    <name evidence="4" type="ORF">Cvel_9358</name>
</gene>
<name>A0A0G4HXV0_9ALVE</name>